<dbReference type="InterPro" id="IPR017226">
    <property type="entry name" value="BHMT-like"/>
</dbReference>
<feature type="binding site" evidence="3 4">
    <location>
        <position position="212"/>
    </location>
    <ligand>
        <name>Zn(2+)</name>
        <dbReference type="ChEBI" id="CHEBI:29105"/>
    </ligand>
</feature>
<reference evidence="6 7" key="1">
    <citation type="journal article" date="2016" name="Nat. Commun.">
        <title>Thousands of microbial genomes shed light on interconnected biogeochemical processes in an aquifer system.</title>
        <authorList>
            <person name="Anantharaman K."/>
            <person name="Brown C.T."/>
            <person name="Hug L.A."/>
            <person name="Sharon I."/>
            <person name="Castelle C.J."/>
            <person name="Probst A.J."/>
            <person name="Thomas B.C."/>
            <person name="Singh A."/>
            <person name="Wilkins M.J."/>
            <person name="Karaoz U."/>
            <person name="Brodie E.L."/>
            <person name="Williams K.H."/>
            <person name="Hubbard S.S."/>
            <person name="Banfield J.F."/>
        </authorList>
    </citation>
    <scope>NUCLEOTIDE SEQUENCE [LARGE SCALE GENOMIC DNA]</scope>
    <source>
        <strain evidence="7">RIFCSPLOWO2_12_FULL_64_10</strain>
    </source>
</reference>
<dbReference type="PIRSF" id="PIRSF037505">
    <property type="entry name" value="Betaine_HMT"/>
    <property type="match status" value="1"/>
</dbReference>
<keyword evidence="1 4" id="KW-0489">Methyltransferase</keyword>
<feature type="domain" description="Hcy-binding" evidence="5">
    <location>
        <begin position="4"/>
        <end position="292"/>
    </location>
</feature>
<sequence length="294" mass="30871">MSKNGLLDRLKSGEILISDGATGTYLQAKGLEPGGCPEEWNASHPEVVQGMAADYFAAGSDAVETNSFGGSPFMLKKYGHADRVSELNRLAARHARSAAPPGRYVIGSVGPTGEFLEPIGPVSVEEMYEGFVRQVTALAEGGADAICAETMTALEEACLVVRATKERTDLVAMATMTFDKGPRGNFTMMGVTPEDAVRGLLDAGADVVGANCGNGILYMVEIAGEMRRVADAPILIHANAGIPAVRKGQIIYPETPDWMGPHYRALVDAGATFVGGCCGTTPDHIQAIVKALRG</sequence>
<dbReference type="GO" id="GO:0032259">
    <property type="term" value="P:methylation"/>
    <property type="evidence" value="ECO:0007669"/>
    <property type="project" value="UniProtKB-KW"/>
</dbReference>
<dbReference type="PANTHER" id="PTHR11103">
    <property type="entry name" value="SLR1189 PROTEIN"/>
    <property type="match status" value="1"/>
</dbReference>
<keyword evidence="2 4" id="KW-0808">Transferase</keyword>
<evidence type="ECO:0000256" key="1">
    <source>
        <dbReference type="ARBA" id="ARBA00022603"/>
    </source>
</evidence>
<dbReference type="GO" id="GO:0009086">
    <property type="term" value="P:methionine biosynthetic process"/>
    <property type="evidence" value="ECO:0007669"/>
    <property type="project" value="InterPro"/>
</dbReference>
<dbReference type="AlphaFoldDB" id="A0A1F6CCN2"/>
<dbReference type="Gene3D" id="3.20.20.330">
    <property type="entry name" value="Homocysteine-binding-like domain"/>
    <property type="match status" value="1"/>
</dbReference>
<evidence type="ECO:0000256" key="3">
    <source>
        <dbReference type="PIRSR" id="PIRSR037505-2"/>
    </source>
</evidence>
<dbReference type="GO" id="GO:0008168">
    <property type="term" value="F:methyltransferase activity"/>
    <property type="evidence" value="ECO:0007669"/>
    <property type="project" value="UniProtKB-UniRule"/>
</dbReference>
<evidence type="ECO:0000313" key="7">
    <source>
        <dbReference type="Proteomes" id="UP000178606"/>
    </source>
</evidence>
<dbReference type="Proteomes" id="UP000178606">
    <property type="component" value="Unassembled WGS sequence"/>
</dbReference>
<feature type="binding site" evidence="3 4">
    <location>
        <position position="277"/>
    </location>
    <ligand>
        <name>Zn(2+)</name>
        <dbReference type="ChEBI" id="CHEBI:29105"/>
    </ligand>
</feature>
<evidence type="ECO:0000313" key="6">
    <source>
        <dbReference type="EMBL" id="OGG46944.1"/>
    </source>
</evidence>
<dbReference type="EMBL" id="MFKF01000279">
    <property type="protein sequence ID" value="OGG46944.1"/>
    <property type="molecule type" value="Genomic_DNA"/>
</dbReference>
<evidence type="ECO:0000256" key="4">
    <source>
        <dbReference type="PROSITE-ProRule" id="PRU00333"/>
    </source>
</evidence>
<dbReference type="PANTHER" id="PTHR11103:SF18">
    <property type="entry name" value="SLR1189 PROTEIN"/>
    <property type="match status" value="1"/>
</dbReference>
<dbReference type="PROSITE" id="PS50970">
    <property type="entry name" value="HCY"/>
    <property type="match status" value="1"/>
</dbReference>
<accession>A0A1F6CCN2</accession>
<evidence type="ECO:0000259" key="5">
    <source>
        <dbReference type="PROSITE" id="PS50970"/>
    </source>
</evidence>
<organism evidence="6 7">
    <name type="scientific">Handelsmanbacteria sp. (strain RIFCSPLOWO2_12_FULL_64_10)</name>
    <dbReference type="NCBI Taxonomy" id="1817868"/>
    <lineage>
        <taxon>Bacteria</taxon>
        <taxon>Candidatus Handelsmaniibacteriota</taxon>
    </lineage>
</organism>
<comment type="caution">
    <text evidence="6">The sequence shown here is derived from an EMBL/GenBank/DDBJ whole genome shotgun (WGS) entry which is preliminary data.</text>
</comment>
<keyword evidence="3 4" id="KW-0862">Zinc</keyword>
<dbReference type="GO" id="GO:0008270">
    <property type="term" value="F:zinc ion binding"/>
    <property type="evidence" value="ECO:0007669"/>
    <property type="project" value="InterPro"/>
</dbReference>
<name>A0A1F6CCN2_HANXR</name>
<keyword evidence="3 4" id="KW-0479">Metal-binding</keyword>
<feature type="binding site" evidence="3 4">
    <location>
        <position position="278"/>
    </location>
    <ligand>
        <name>Zn(2+)</name>
        <dbReference type="ChEBI" id="CHEBI:29105"/>
    </ligand>
</feature>
<dbReference type="InterPro" id="IPR036589">
    <property type="entry name" value="HCY_dom_sf"/>
</dbReference>
<proteinExistence type="predicted"/>
<dbReference type="InterPro" id="IPR003726">
    <property type="entry name" value="HCY_dom"/>
</dbReference>
<dbReference type="SUPFAM" id="SSF82282">
    <property type="entry name" value="Homocysteine S-methyltransferase"/>
    <property type="match status" value="1"/>
</dbReference>
<gene>
    <name evidence="6" type="ORF">A3F84_21030</name>
</gene>
<comment type="cofactor">
    <cofactor evidence="3">
        <name>Zn(2+)</name>
        <dbReference type="ChEBI" id="CHEBI:29105"/>
    </cofactor>
    <text evidence="3">Binds 1 zinc ion per subunit.</text>
</comment>
<dbReference type="Pfam" id="PF02574">
    <property type="entry name" value="S-methyl_trans"/>
    <property type="match status" value="1"/>
</dbReference>
<protein>
    <recommendedName>
        <fullName evidence="5">Hcy-binding domain-containing protein</fullName>
    </recommendedName>
</protein>
<evidence type="ECO:0000256" key="2">
    <source>
        <dbReference type="ARBA" id="ARBA00022679"/>
    </source>
</evidence>